<evidence type="ECO:0000256" key="2">
    <source>
        <dbReference type="SAM" id="SignalP"/>
    </source>
</evidence>
<gene>
    <name evidence="6" type="ORF">ATR_1282</name>
</gene>
<dbReference type="EMBL" id="CP031367">
    <property type="protein sequence ID" value="AXK49139.1"/>
    <property type="molecule type" value="Genomic_DNA"/>
</dbReference>
<dbReference type="Gene3D" id="2.40.420.20">
    <property type="match status" value="1"/>
</dbReference>
<feature type="domain" description="Multidrug resistance protein MdtA-like barrel-sandwich hybrid" evidence="4">
    <location>
        <begin position="64"/>
        <end position="192"/>
    </location>
</feature>
<dbReference type="Pfam" id="PF25944">
    <property type="entry name" value="Beta-barrel_RND"/>
    <property type="match status" value="1"/>
</dbReference>
<dbReference type="AlphaFoldDB" id="A0AAD0QK06"/>
<feature type="chain" id="PRO_5042242897" evidence="2">
    <location>
        <begin position="29"/>
        <end position="356"/>
    </location>
</feature>
<dbReference type="SUPFAM" id="SSF111369">
    <property type="entry name" value="HlyD-like secretion proteins"/>
    <property type="match status" value="1"/>
</dbReference>
<proteinExistence type="inferred from homology"/>
<evidence type="ECO:0000259" key="3">
    <source>
        <dbReference type="Pfam" id="PF25876"/>
    </source>
</evidence>
<name>A0AAD0QK06_9BACT</name>
<evidence type="ECO:0000313" key="7">
    <source>
        <dbReference type="Proteomes" id="UP000254504"/>
    </source>
</evidence>
<protein>
    <submittedName>
        <fullName evidence="6">RND family efflux system, membrane fusion protein</fullName>
    </submittedName>
</protein>
<reference evidence="6 7" key="1">
    <citation type="submission" date="2018-07" db="EMBL/GenBank/DDBJ databases">
        <title>Complete genome of the Arcobacter trophiarum type strain LMG 25534.</title>
        <authorList>
            <person name="Miller W.G."/>
            <person name="Yee E."/>
        </authorList>
    </citation>
    <scope>NUCLEOTIDE SEQUENCE [LARGE SCALE GENOMIC DNA]</scope>
    <source>
        <strain evidence="6 7">LMG 25534</strain>
    </source>
</reference>
<dbReference type="GO" id="GO:0046677">
    <property type="term" value="P:response to antibiotic"/>
    <property type="evidence" value="ECO:0007669"/>
    <property type="project" value="TreeGrafter"/>
</dbReference>
<evidence type="ECO:0000256" key="1">
    <source>
        <dbReference type="ARBA" id="ARBA00009477"/>
    </source>
</evidence>
<keyword evidence="2" id="KW-0732">Signal</keyword>
<evidence type="ECO:0000313" key="6">
    <source>
        <dbReference type="EMBL" id="AXK49139.1"/>
    </source>
</evidence>
<dbReference type="Gene3D" id="2.40.50.100">
    <property type="match status" value="1"/>
</dbReference>
<dbReference type="InterPro" id="IPR058625">
    <property type="entry name" value="MdtA-like_BSH"/>
</dbReference>
<comment type="similarity">
    <text evidence="1">Belongs to the membrane fusion protein (MFP) (TC 8.A.1) family.</text>
</comment>
<dbReference type="Pfam" id="PF25917">
    <property type="entry name" value="BSH_RND"/>
    <property type="match status" value="1"/>
</dbReference>
<dbReference type="KEGG" id="atp:ATR_1282"/>
<feature type="domain" description="Multidrug resistance protein MdtA-like beta-barrel" evidence="5">
    <location>
        <begin position="198"/>
        <end position="275"/>
    </location>
</feature>
<dbReference type="PANTHER" id="PTHR30158">
    <property type="entry name" value="ACRA/E-RELATED COMPONENT OF DRUG EFFLUX TRANSPORTER"/>
    <property type="match status" value="1"/>
</dbReference>
<dbReference type="InterPro" id="IPR058624">
    <property type="entry name" value="MdtA-like_HH"/>
</dbReference>
<dbReference type="InterPro" id="IPR058626">
    <property type="entry name" value="MdtA-like_b-barrel"/>
</dbReference>
<dbReference type="Pfam" id="PF25876">
    <property type="entry name" value="HH_MFP_RND"/>
    <property type="match status" value="1"/>
</dbReference>
<accession>A0AAD0QK06</accession>
<feature type="domain" description="Multidrug resistance protein MdtA-like alpha-helical hairpin" evidence="3">
    <location>
        <begin position="99"/>
        <end position="160"/>
    </location>
</feature>
<dbReference type="Gene3D" id="1.10.287.470">
    <property type="entry name" value="Helix hairpin bin"/>
    <property type="match status" value="1"/>
</dbReference>
<dbReference type="GO" id="GO:0022857">
    <property type="term" value="F:transmembrane transporter activity"/>
    <property type="evidence" value="ECO:0007669"/>
    <property type="project" value="InterPro"/>
</dbReference>
<dbReference type="RefSeq" id="WP_170126886.1">
    <property type="nucleotide sequence ID" value="NZ_CP031367.1"/>
</dbReference>
<dbReference type="InterPro" id="IPR006143">
    <property type="entry name" value="RND_pump_MFP"/>
</dbReference>
<organism evidence="6 7">
    <name type="scientific">Aliarcobacter trophiarum LMG 25534</name>
    <dbReference type="NCBI Taxonomy" id="1032241"/>
    <lineage>
        <taxon>Bacteria</taxon>
        <taxon>Pseudomonadati</taxon>
        <taxon>Campylobacterota</taxon>
        <taxon>Epsilonproteobacteria</taxon>
        <taxon>Campylobacterales</taxon>
        <taxon>Arcobacteraceae</taxon>
        <taxon>Aliarcobacter</taxon>
    </lineage>
</organism>
<sequence>MIKSSKTKFHIVWTKSIMSLFVASMAFANLNADETPAIPVQVFKVEKKDFTTNKTYPTILKSVEQVDIIARVSGTLQEKNYTEGAFVKKGTLLYKIEPDTYLANLNSKKANYTKAKKDFDRAKSLISTKSISPQQFDEFTYQYESSKAALDEAQIQYNYTKVTSPIDGIAGIKRQDIGDLVGTSSANSTLVTITNTNPIHAEFSLPKDDMNKYLSQIRENKAKVTLSVGDKLFNGTIDFVSPTIDINTDTLLLRAKIDNPNGDLIVGNFAQIEISNLDLGDIFVVPENAILKTAQATVVIVVAEGNISKPIPVVVGDLIKGGVIVKGGLKGGEQIIISNIAKLKPNTKVQIVTKEK</sequence>
<feature type="signal peptide" evidence="2">
    <location>
        <begin position="1"/>
        <end position="28"/>
    </location>
</feature>
<dbReference type="Gene3D" id="2.40.30.170">
    <property type="match status" value="1"/>
</dbReference>
<evidence type="ECO:0000259" key="4">
    <source>
        <dbReference type="Pfam" id="PF25917"/>
    </source>
</evidence>
<dbReference type="NCBIfam" id="TIGR01730">
    <property type="entry name" value="RND_mfp"/>
    <property type="match status" value="1"/>
</dbReference>
<dbReference type="GO" id="GO:0005886">
    <property type="term" value="C:plasma membrane"/>
    <property type="evidence" value="ECO:0007669"/>
    <property type="project" value="TreeGrafter"/>
</dbReference>
<dbReference type="Proteomes" id="UP000254504">
    <property type="component" value="Chromosome"/>
</dbReference>
<dbReference type="GO" id="GO:0030313">
    <property type="term" value="C:cell envelope"/>
    <property type="evidence" value="ECO:0007669"/>
    <property type="project" value="UniProtKB-SubCell"/>
</dbReference>
<evidence type="ECO:0000259" key="5">
    <source>
        <dbReference type="Pfam" id="PF25944"/>
    </source>
</evidence>